<reference evidence="1" key="1">
    <citation type="submission" date="2022-04" db="EMBL/GenBank/DDBJ databases">
        <title>Chromosome-scale genome assembly of Holotrichia oblita Faldermann.</title>
        <authorList>
            <person name="Rongchong L."/>
        </authorList>
    </citation>
    <scope>NUCLEOTIDE SEQUENCE</scope>
    <source>
        <strain evidence="1">81SQS9</strain>
    </source>
</reference>
<dbReference type="Proteomes" id="UP001056778">
    <property type="component" value="Chromosome 1"/>
</dbReference>
<name>A0ACB9TU83_HOLOL</name>
<evidence type="ECO:0000313" key="1">
    <source>
        <dbReference type="EMBL" id="KAI4470421.1"/>
    </source>
</evidence>
<gene>
    <name evidence="1" type="ORF">MML48_1g10721</name>
</gene>
<dbReference type="EMBL" id="CM043015">
    <property type="protein sequence ID" value="KAI4470421.1"/>
    <property type="molecule type" value="Genomic_DNA"/>
</dbReference>
<evidence type="ECO:0000313" key="2">
    <source>
        <dbReference type="Proteomes" id="UP001056778"/>
    </source>
</evidence>
<keyword evidence="2" id="KW-1185">Reference proteome</keyword>
<proteinExistence type="predicted"/>
<organism evidence="1 2">
    <name type="scientific">Holotrichia oblita</name>
    <name type="common">Chafer beetle</name>
    <dbReference type="NCBI Taxonomy" id="644536"/>
    <lineage>
        <taxon>Eukaryota</taxon>
        <taxon>Metazoa</taxon>
        <taxon>Ecdysozoa</taxon>
        <taxon>Arthropoda</taxon>
        <taxon>Hexapoda</taxon>
        <taxon>Insecta</taxon>
        <taxon>Pterygota</taxon>
        <taxon>Neoptera</taxon>
        <taxon>Endopterygota</taxon>
        <taxon>Coleoptera</taxon>
        <taxon>Polyphaga</taxon>
        <taxon>Scarabaeiformia</taxon>
        <taxon>Scarabaeidae</taxon>
        <taxon>Melolonthinae</taxon>
        <taxon>Holotrichia</taxon>
    </lineage>
</organism>
<accession>A0ACB9TU83</accession>
<comment type="caution">
    <text evidence="1">The sequence shown here is derived from an EMBL/GenBank/DDBJ whole genome shotgun (WGS) entry which is preliminary data.</text>
</comment>
<sequence length="134" mass="14970">MTDGPKEKLKRFIFTSKINSKGEPQEEKLEVIIPEVSVMRNFSIMAFVARNLYKLYVGNIPWTVGHNDLKQYFSKFGHVSTATVVFDMKTGLSKSYGFVVYSNREGFENAINFGAHKLEGGALKVEPAGSGKNN</sequence>
<protein>
    <submittedName>
        <fullName evidence="1">Uncharacterized protein</fullName>
    </submittedName>
</protein>